<dbReference type="KEGG" id="pabs:JIR001_10040"/>
<dbReference type="EMBL" id="AP024601">
    <property type="protein sequence ID" value="BCU81221.1"/>
    <property type="molecule type" value="Genomic_DNA"/>
</dbReference>
<sequence>MMNQITGSEQLEKLFSYAGWTAEQKRVDPSPVSTNLPSAKKQEQQGEAATPHAPLSQAQAAKIAHVGGRTSSLIRLRRYP</sequence>
<feature type="region of interest" description="Disordered" evidence="1">
    <location>
        <begin position="25"/>
        <end position="67"/>
    </location>
</feature>
<accession>A0A8D5UD65</accession>
<keyword evidence="3" id="KW-1185">Reference proteome</keyword>
<evidence type="ECO:0000256" key="1">
    <source>
        <dbReference type="SAM" id="MobiDB-lite"/>
    </source>
</evidence>
<protein>
    <submittedName>
        <fullName evidence="2">Uncharacterized protein</fullName>
    </submittedName>
</protein>
<gene>
    <name evidence="2" type="ORF">JIR001_10040</name>
</gene>
<evidence type="ECO:0000313" key="3">
    <source>
        <dbReference type="Proteomes" id="UP000677436"/>
    </source>
</evidence>
<proteinExistence type="predicted"/>
<name>A0A8D5UD65_9BACL</name>
<reference evidence="2" key="1">
    <citation type="journal article" date="2013" name="Int. J. Syst. Evol. Microbiol.">
        <title>Polycladomyces abyssicola gen. nov., sp. nov., a thermophilic filamentous bacterium isolated from hemipelagic sediment.</title>
        <authorList>
            <person name="Tsubouchi T."/>
            <person name="Shimane Y."/>
            <person name="Mori K."/>
            <person name="Usui K."/>
            <person name="Hiraki T."/>
            <person name="Tame A."/>
            <person name="Uematsu K."/>
            <person name="Maruyama T."/>
            <person name="Hatada Y."/>
        </authorList>
    </citation>
    <scope>NUCLEOTIDE SEQUENCE</scope>
    <source>
        <strain evidence="2">JIR-001</strain>
    </source>
</reference>
<evidence type="ECO:0000313" key="2">
    <source>
        <dbReference type="EMBL" id="BCU81221.1"/>
    </source>
</evidence>
<dbReference type="AlphaFoldDB" id="A0A8D5UD65"/>
<organism evidence="2 3">
    <name type="scientific">Polycladomyces abyssicola</name>
    <dbReference type="NCBI Taxonomy" id="1125966"/>
    <lineage>
        <taxon>Bacteria</taxon>
        <taxon>Bacillati</taxon>
        <taxon>Bacillota</taxon>
        <taxon>Bacilli</taxon>
        <taxon>Bacillales</taxon>
        <taxon>Thermoactinomycetaceae</taxon>
        <taxon>Polycladomyces</taxon>
    </lineage>
</organism>
<dbReference type="Proteomes" id="UP000677436">
    <property type="component" value="Chromosome"/>
</dbReference>
<reference evidence="2" key="2">
    <citation type="journal article" date="2021" name="Microbiol. Resour. Announc.">
        <title>Complete Genome Sequence of Polycladomyces abyssicola JIR-001T, Isolated from Hemipelagic Sediment in Deep Seawater.</title>
        <authorList>
            <person name="Tsubouchi T."/>
            <person name="Kaneko Y."/>
        </authorList>
    </citation>
    <scope>NUCLEOTIDE SEQUENCE</scope>
    <source>
        <strain evidence="2">JIR-001</strain>
    </source>
</reference>